<evidence type="ECO:0000256" key="2">
    <source>
        <dbReference type="ARBA" id="ARBA00009749"/>
    </source>
</evidence>
<feature type="domain" description="SLC41A/MgtE integral membrane" evidence="9">
    <location>
        <begin position="2"/>
        <end position="58"/>
    </location>
</feature>
<dbReference type="InterPro" id="IPR036739">
    <property type="entry name" value="SLC41_membr_dom_sf"/>
</dbReference>
<keyword evidence="6 8" id="KW-1133">Transmembrane helix</keyword>
<dbReference type="GO" id="GO:0015095">
    <property type="term" value="F:magnesium ion transmembrane transporter activity"/>
    <property type="evidence" value="ECO:0007669"/>
    <property type="project" value="InterPro"/>
</dbReference>
<evidence type="ECO:0000259" key="9">
    <source>
        <dbReference type="Pfam" id="PF01769"/>
    </source>
</evidence>
<dbReference type="Gene3D" id="1.10.357.20">
    <property type="entry name" value="SLC41 divalent cation transporters, integral membrane domain"/>
    <property type="match status" value="1"/>
</dbReference>
<keyword evidence="4 8" id="KW-0812">Transmembrane</keyword>
<evidence type="ECO:0000256" key="6">
    <source>
        <dbReference type="ARBA" id="ARBA00022989"/>
    </source>
</evidence>
<keyword evidence="5" id="KW-0460">Magnesium</keyword>
<keyword evidence="7 8" id="KW-0472">Membrane</keyword>
<evidence type="ECO:0000256" key="5">
    <source>
        <dbReference type="ARBA" id="ARBA00022842"/>
    </source>
</evidence>
<evidence type="ECO:0000256" key="4">
    <source>
        <dbReference type="ARBA" id="ARBA00022692"/>
    </source>
</evidence>
<evidence type="ECO:0000313" key="11">
    <source>
        <dbReference type="Proteomes" id="UP000663722"/>
    </source>
</evidence>
<accession>A0A975GNN8</accession>
<dbReference type="Proteomes" id="UP000663722">
    <property type="component" value="Chromosome"/>
</dbReference>
<reference evidence="10" key="1">
    <citation type="journal article" date="2021" name="Microb. Physiol.">
        <title>Proteogenomic Insights into the Physiology of Marine, Sulfate-Reducing, Filamentous Desulfonema limicola and Desulfonema magnum.</title>
        <authorList>
            <person name="Schnaars V."/>
            <person name="Wohlbrand L."/>
            <person name="Scheve S."/>
            <person name="Hinrichs C."/>
            <person name="Reinhardt R."/>
            <person name="Rabus R."/>
        </authorList>
    </citation>
    <scope>NUCLEOTIDE SEQUENCE</scope>
    <source>
        <strain evidence="10">4be13</strain>
    </source>
</reference>
<protein>
    <submittedName>
        <fullName evidence="10">Cation transporter domain-containing protein</fullName>
    </submittedName>
</protein>
<keyword evidence="3" id="KW-0813">Transport</keyword>
<feature type="transmembrane region" description="Helical" evidence="8">
    <location>
        <begin position="42"/>
        <end position="64"/>
    </location>
</feature>
<evidence type="ECO:0000256" key="7">
    <source>
        <dbReference type="ARBA" id="ARBA00023136"/>
    </source>
</evidence>
<evidence type="ECO:0000256" key="1">
    <source>
        <dbReference type="ARBA" id="ARBA00004141"/>
    </source>
</evidence>
<dbReference type="EMBL" id="CP061800">
    <property type="protein sequence ID" value="QTA87972.1"/>
    <property type="molecule type" value="Genomic_DNA"/>
</dbReference>
<sequence length="66" mass="6791">MAVAISVGLALVCSMSVAALVGSMMPMVFARINIDPAVATGPFVTTAVDIISVFLYFQIAAILMGI</sequence>
<dbReference type="Pfam" id="PF01769">
    <property type="entry name" value="MgtE"/>
    <property type="match status" value="1"/>
</dbReference>
<gene>
    <name evidence="10" type="ORF">dnm_040120</name>
</gene>
<dbReference type="KEGG" id="dmm:dnm_040120"/>
<dbReference type="InterPro" id="IPR006667">
    <property type="entry name" value="SLC41_membr_dom"/>
</dbReference>
<dbReference type="PANTHER" id="PTHR43773">
    <property type="entry name" value="MAGNESIUM TRANSPORTER MGTE"/>
    <property type="match status" value="1"/>
</dbReference>
<evidence type="ECO:0000256" key="3">
    <source>
        <dbReference type="ARBA" id="ARBA00022448"/>
    </source>
</evidence>
<dbReference type="GO" id="GO:0016020">
    <property type="term" value="C:membrane"/>
    <property type="evidence" value="ECO:0007669"/>
    <property type="project" value="UniProtKB-SubCell"/>
</dbReference>
<dbReference type="AlphaFoldDB" id="A0A975GNN8"/>
<evidence type="ECO:0000256" key="8">
    <source>
        <dbReference type="SAM" id="Phobius"/>
    </source>
</evidence>
<evidence type="ECO:0000313" key="10">
    <source>
        <dbReference type="EMBL" id="QTA87972.1"/>
    </source>
</evidence>
<name>A0A975GNN8_9BACT</name>
<comment type="subcellular location">
    <subcellularLocation>
        <location evidence="1">Membrane</location>
        <topology evidence="1">Multi-pass membrane protein</topology>
    </subcellularLocation>
</comment>
<comment type="similarity">
    <text evidence="2">Belongs to the SLC41A transporter family.</text>
</comment>
<organism evidence="10 11">
    <name type="scientific">Desulfonema magnum</name>
    <dbReference type="NCBI Taxonomy" id="45655"/>
    <lineage>
        <taxon>Bacteria</taxon>
        <taxon>Pseudomonadati</taxon>
        <taxon>Thermodesulfobacteriota</taxon>
        <taxon>Desulfobacteria</taxon>
        <taxon>Desulfobacterales</taxon>
        <taxon>Desulfococcaceae</taxon>
        <taxon>Desulfonema</taxon>
    </lineage>
</organism>
<keyword evidence="11" id="KW-1185">Reference proteome</keyword>
<dbReference type="InterPro" id="IPR006669">
    <property type="entry name" value="MgtE_transporter"/>
</dbReference>
<dbReference type="SUPFAM" id="SSF161093">
    <property type="entry name" value="MgtE membrane domain-like"/>
    <property type="match status" value="1"/>
</dbReference>
<proteinExistence type="inferred from homology"/>
<dbReference type="PANTHER" id="PTHR43773:SF1">
    <property type="entry name" value="MAGNESIUM TRANSPORTER MGTE"/>
    <property type="match status" value="1"/>
</dbReference>